<accession>A0A8H5PSL9</accession>
<comment type="caution">
    <text evidence="2">The sequence shown here is derived from an EMBL/GenBank/DDBJ whole genome shotgun (WGS) entry which is preliminary data.</text>
</comment>
<dbReference type="OrthoDB" id="5093013at2759"/>
<dbReference type="EMBL" id="JAAOAS010000042">
    <property type="protein sequence ID" value="KAF5602139.1"/>
    <property type="molecule type" value="Genomic_DNA"/>
</dbReference>
<keyword evidence="3" id="KW-1185">Reference proteome</keyword>
<dbReference type="AlphaFoldDB" id="A0A8H5PSL9"/>
<feature type="region of interest" description="Disordered" evidence="1">
    <location>
        <begin position="1"/>
        <end position="60"/>
    </location>
</feature>
<name>A0A8H5PSL9_9HYPO</name>
<evidence type="ECO:0000313" key="2">
    <source>
        <dbReference type="EMBL" id="KAF5602139.1"/>
    </source>
</evidence>
<organism evidence="2 3">
    <name type="scientific">Fusarium pseudocircinatum</name>
    <dbReference type="NCBI Taxonomy" id="56676"/>
    <lineage>
        <taxon>Eukaryota</taxon>
        <taxon>Fungi</taxon>
        <taxon>Dikarya</taxon>
        <taxon>Ascomycota</taxon>
        <taxon>Pezizomycotina</taxon>
        <taxon>Sordariomycetes</taxon>
        <taxon>Hypocreomycetidae</taxon>
        <taxon>Hypocreales</taxon>
        <taxon>Nectriaceae</taxon>
        <taxon>Fusarium</taxon>
        <taxon>Fusarium fujikuroi species complex</taxon>
    </lineage>
</organism>
<proteinExistence type="predicted"/>
<feature type="compositionally biased region" description="Polar residues" evidence="1">
    <location>
        <begin position="14"/>
        <end position="32"/>
    </location>
</feature>
<gene>
    <name evidence="2" type="ORF">FPCIR_2072</name>
</gene>
<reference evidence="2 3" key="1">
    <citation type="submission" date="2020-05" db="EMBL/GenBank/DDBJ databases">
        <title>Identification and distribution of gene clusters putatively required for synthesis of sphingolipid metabolism inhibitors in phylogenetically diverse species of the filamentous fungus Fusarium.</title>
        <authorList>
            <person name="Kim H.-S."/>
            <person name="Busman M."/>
            <person name="Brown D.W."/>
            <person name="Divon H."/>
            <person name="Uhlig S."/>
            <person name="Proctor R.H."/>
        </authorList>
    </citation>
    <scope>NUCLEOTIDE SEQUENCE [LARGE SCALE GENOMIC DNA]</scope>
    <source>
        <strain evidence="2 3">NRRL 36939</strain>
    </source>
</reference>
<feature type="compositionally biased region" description="Basic and acidic residues" evidence="1">
    <location>
        <begin position="33"/>
        <end position="47"/>
    </location>
</feature>
<evidence type="ECO:0000313" key="3">
    <source>
        <dbReference type="Proteomes" id="UP000546213"/>
    </source>
</evidence>
<protein>
    <submittedName>
        <fullName evidence="2">Uncharacterized protein</fullName>
    </submittedName>
</protein>
<feature type="compositionally biased region" description="Polar residues" evidence="1">
    <location>
        <begin position="109"/>
        <end position="121"/>
    </location>
</feature>
<sequence>MFSPSKGEAGMSTPPKSNSLKNTALNIESTFETDQKVDAPKLPKQEQKVPNPLTSSDLDDPDKELALLIKEEIRIFHSFLREGELEQFHKFFGAWIREDIEKRTKHPQGTKTQEPTVGTQEDVQEGKQTDDAQPPRN</sequence>
<evidence type="ECO:0000256" key="1">
    <source>
        <dbReference type="SAM" id="MobiDB-lite"/>
    </source>
</evidence>
<dbReference type="Proteomes" id="UP000546213">
    <property type="component" value="Unassembled WGS sequence"/>
</dbReference>
<feature type="region of interest" description="Disordered" evidence="1">
    <location>
        <begin position="103"/>
        <end position="137"/>
    </location>
</feature>